<dbReference type="PROSITE" id="PS00092">
    <property type="entry name" value="N6_MTASE"/>
    <property type="match status" value="1"/>
</dbReference>
<sequence length="215" mass="23290">MSLMGRKMERIAYRRCVTRIVAGRFGGRRLIAPPGQLTRPTADRVREALFSALEAQVGLLDVRFVDLFAGSGAVGLEALSRGAAHSLLVESDAKAARAIRDNIERIGAKGHALLVNAKVSTTLAGGPSGDPYDIVFADPPYSLGEDELAEMLSALVDRGWLAPDAVLVIERASRSPEPRWVQGVTGERQRRYGETTLWYGRAALAPLREPRQAEG</sequence>
<dbReference type="GO" id="GO:0008168">
    <property type="term" value="F:methyltransferase activity"/>
    <property type="evidence" value="ECO:0007669"/>
    <property type="project" value="UniProtKB-KW"/>
</dbReference>
<evidence type="ECO:0000256" key="2">
    <source>
        <dbReference type="ARBA" id="ARBA00022679"/>
    </source>
</evidence>
<dbReference type="Gene3D" id="3.40.50.150">
    <property type="entry name" value="Vaccinia Virus protein VP39"/>
    <property type="match status" value="1"/>
</dbReference>
<dbReference type="PANTHER" id="PTHR43542:SF1">
    <property type="entry name" value="METHYLTRANSFERASE"/>
    <property type="match status" value="1"/>
</dbReference>
<name>A0A841BVI2_9ACTN</name>
<organism evidence="3 4">
    <name type="scientific">Allocatelliglobosispora scoriae</name>
    <dbReference type="NCBI Taxonomy" id="643052"/>
    <lineage>
        <taxon>Bacteria</taxon>
        <taxon>Bacillati</taxon>
        <taxon>Actinomycetota</taxon>
        <taxon>Actinomycetes</taxon>
        <taxon>Micromonosporales</taxon>
        <taxon>Micromonosporaceae</taxon>
        <taxon>Allocatelliglobosispora</taxon>
    </lineage>
</organism>
<proteinExistence type="predicted"/>
<dbReference type="PIRSF" id="PIRSF004553">
    <property type="entry name" value="CHP00095"/>
    <property type="match status" value="1"/>
</dbReference>
<dbReference type="SUPFAM" id="SSF53335">
    <property type="entry name" value="S-adenosyl-L-methionine-dependent methyltransferases"/>
    <property type="match status" value="1"/>
</dbReference>
<dbReference type="NCBIfam" id="TIGR00095">
    <property type="entry name" value="16S rRNA (guanine(966)-N(2))-methyltransferase RsmD"/>
    <property type="match status" value="1"/>
</dbReference>
<dbReference type="EMBL" id="JACHMN010000003">
    <property type="protein sequence ID" value="MBB5872194.1"/>
    <property type="molecule type" value="Genomic_DNA"/>
</dbReference>
<keyword evidence="1 3" id="KW-0489">Methyltransferase</keyword>
<dbReference type="AlphaFoldDB" id="A0A841BVI2"/>
<comment type="caution">
    <text evidence="3">The sequence shown here is derived from an EMBL/GenBank/DDBJ whole genome shotgun (WGS) entry which is preliminary data.</text>
</comment>
<dbReference type="CDD" id="cd02440">
    <property type="entry name" value="AdoMet_MTases"/>
    <property type="match status" value="1"/>
</dbReference>
<evidence type="ECO:0000256" key="1">
    <source>
        <dbReference type="ARBA" id="ARBA00022603"/>
    </source>
</evidence>
<dbReference type="InterPro" id="IPR029063">
    <property type="entry name" value="SAM-dependent_MTases_sf"/>
</dbReference>
<accession>A0A841BVI2</accession>
<evidence type="ECO:0000313" key="4">
    <source>
        <dbReference type="Proteomes" id="UP000587527"/>
    </source>
</evidence>
<keyword evidence="2 3" id="KW-0808">Transferase</keyword>
<dbReference type="InterPro" id="IPR002052">
    <property type="entry name" value="DNA_methylase_N6_adenine_CS"/>
</dbReference>
<dbReference type="PANTHER" id="PTHR43542">
    <property type="entry name" value="METHYLTRANSFERASE"/>
    <property type="match status" value="1"/>
</dbReference>
<dbReference type="InterPro" id="IPR004398">
    <property type="entry name" value="RNA_MeTrfase_RsmD"/>
</dbReference>
<dbReference type="Proteomes" id="UP000587527">
    <property type="component" value="Unassembled WGS sequence"/>
</dbReference>
<dbReference type="Pfam" id="PF03602">
    <property type="entry name" value="Cons_hypoth95"/>
    <property type="match status" value="1"/>
</dbReference>
<dbReference type="GO" id="GO:0003676">
    <property type="term" value="F:nucleic acid binding"/>
    <property type="evidence" value="ECO:0007669"/>
    <property type="project" value="InterPro"/>
</dbReference>
<gene>
    <name evidence="3" type="ORF">F4553_005628</name>
</gene>
<dbReference type="GO" id="GO:0031167">
    <property type="term" value="P:rRNA methylation"/>
    <property type="evidence" value="ECO:0007669"/>
    <property type="project" value="InterPro"/>
</dbReference>
<keyword evidence="4" id="KW-1185">Reference proteome</keyword>
<evidence type="ECO:0000313" key="3">
    <source>
        <dbReference type="EMBL" id="MBB5872194.1"/>
    </source>
</evidence>
<reference evidence="3 4" key="1">
    <citation type="submission" date="2020-08" db="EMBL/GenBank/DDBJ databases">
        <title>Sequencing the genomes of 1000 actinobacteria strains.</title>
        <authorList>
            <person name="Klenk H.-P."/>
        </authorList>
    </citation>
    <scope>NUCLEOTIDE SEQUENCE [LARGE SCALE GENOMIC DNA]</scope>
    <source>
        <strain evidence="3 4">DSM 45362</strain>
    </source>
</reference>
<protein>
    <submittedName>
        <fullName evidence="3">16S rRNA (Guanine(966)-N(2))-methyltransferase RsmD</fullName>
    </submittedName>
</protein>